<proteinExistence type="predicted"/>
<reference evidence="2 3" key="1">
    <citation type="submission" date="2016-10" db="EMBL/GenBank/DDBJ databases">
        <authorList>
            <person name="Varghese N."/>
            <person name="Submissions S."/>
        </authorList>
    </citation>
    <scope>NUCLEOTIDE SEQUENCE [LARGE SCALE GENOMIC DNA]</scope>
    <source>
        <strain evidence="2 3">DSM 16525</strain>
    </source>
</reference>
<comment type="caution">
    <text evidence="2">The sequence shown here is derived from an EMBL/GenBank/DDBJ whole genome shotgun (WGS) entry which is preliminary data.</text>
</comment>
<keyword evidence="3" id="KW-1185">Reference proteome</keyword>
<feature type="compositionally biased region" description="Polar residues" evidence="1">
    <location>
        <begin position="8"/>
        <end position="20"/>
    </location>
</feature>
<feature type="region of interest" description="Disordered" evidence="1">
    <location>
        <begin position="327"/>
        <end position="369"/>
    </location>
</feature>
<feature type="compositionally biased region" description="Low complexity" evidence="1">
    <location>
        <begin position="23"/>
        <end position="35"/>
    </location>
</feature>
<organism evidence="2 3">
    <name type="scientific">Myxococcus fulvus</name>
    <dbReference type="NCBI Taxonomy" id="33"/>
    <lineage>
        <taxon>Bacteria</taxon>
        <taxon>Pseudomonadati</taxon>
        <taxon>Myxococcota</taxon>
        <taxon>Myxococcia</taxon>
        <taxon>Myxococcales</taxon>
        <taxon>Cystobacterineae</taxon>
        <taxon>Myxococcaceae</taxon>
        <taxon>Myxococcus</taxon>
    </lineage>
</organism>
<accession>A0ABY1CQ11</accession>
<protein>
    <submittedName>
        <fullName evidence="2">Uncharacterized protein</fullName>
    </submittedName>
</protein>
<feature type="region of interest" description="Disordered" evidence="1">
    <location>
        <begin position="421"/>
        <end position="449"/>
    </location>
</feature>
<dbReference type="Proteomes" id="UP000183760">
    <property type="component" value="Unassembled WGS sequence"/>
</dbReference>
<feature type="compositionally biased region" description="Basic and acidic residues" evidence="1">
    <location>
        <begin position="347"/>
        <end position="357"/>
    </location>
</feature>
<feature type="compositionally biased region" description="Basic and acidic residues" evidence="1">
    <location>
        <begin position="423"/>
        <end position="433"/>
    </location>
</feature>
<gene>
    <name evidence="2" type="ORF">SAMN05443572_10862</name>
</gene>
<evidence type="ECO:0000313" key="3">
    <source>
        <dbReference type="Proteomes" id="UP000183760"/>
    </source>
</evidence>
<sequence length="583" mass="59909">MVKLKVPSFSSPKLNKNPADSITPPKKTPSSAPTPQDTKFRNPTNSPGASDPKFRNPTNSPGASDPKFRNPTNSPGPMQRPTDGFEGKNPFGGRGGRAMDALSNISGVAAPAMETLANVSGAALPAMQALSPMMAGGLPGMQSLSPMMAGGLPGAAQLSPMMAGGLPGAEQLSPMMAGGLPAMDTLSPMQQGLPAMGGFSPMQQGLPAMDALSPMQQGVPAMGGFSPMQQGLPAMDTLAPMNAPMPRGLPSMDGLAQGLGLPTAPPMMTPNMLEGMRVPSLPGPADFAPHGLPSPMQDLAPAFQEPVNPAPRGLPPQLRDMIPAREATPRVAQQAAEPESSGIPSANDKRPAGDKRSAAQIVDDSPALKNLGRQKDIKFDQLCKQTGIDPKLDLKDAKQNPDAVFRLAKVLEFIDSAKAANGGDRDSKVKNGKGDGNIEGITKDGDARHGTEAGMVKDFAEKGYSFLGEQKLPETKDTHVKADGSNKDNFQWAAGEAGKHLWFLPGVSNVLTGIGNSEGGVKGVFEGAAKGAFNTVKGAAEGVLGAVTTGRINPASLILGGAAGALANTEAAPQPVKDIASML</sequence>
<name>A0ABY1CQ11_MYXFU</name>
<dbReference type="RefSeq" id="WP_218155085.1">
    <property type="nucleotide sequence ID" value="NZ_FOIB01000008.1"/>
</dbReference>
<dbReference type="EMBL" id="FOIB01000008">
    <property type="protein sequence ID" value="SEU28716.1"/>
    <property type="molecule type" value="Genomic_DNA"/>
</dbReference>
<feature type="region of interest" description="Disordered" evidence="1">
    <location>
        <begin position="1"/>
        <end position="98"/>
    </location>
</feature>
<evidence type="ECO:0000313" key="2">
    <source>
        <dbReference type="EMBL" id="SEU28716.1"/>
    </source>
</evidence>
<evidence type="ECO:0000256" key="1">
    <source>
        <dbReference type="SAM" id="MobiDB-lite"/>
    </source>
</evidence>